<sequence>MISEEQRARLAQRLSRRVDTTDRGDALPLTRQALALGEGTPEAERARLEGLVEALSAERVILPVEVEVLPDPGAAGAVHAGGRSEASFTRSETPVGPALAVYSSARRLLADRPDARPMPAPVSRAALAALVDTGGHLVVDPGGAAVVLPRPATAALAQGDRWLPAWRDAELREDLLDRAAQAGPVADVRVVFGGGVLTRVELAVPVGGDPGEVRARLALALRRVGASPRLRAAADRVELVPVPASPV</sequence>
<organism evidence="2 3">
    <name type="scientific">Schaalia naturae</name>
    <dbReference type="NCBI Taxonomy" id="635203"/>
    <lineage>
        <taxon>Bacteria</taxon>
        <taxon>Bacillati</taxon>
        <taxon>Actinomycetota</taxon>
        <taxon>Actinomycetes</taxon>
        <taxon>Actinomycetales</taxon>
        <taxon>Actinomycetaceae</taxon>
        <taxon>Schaalia</taxon>
    </lineage>
</organism>
<dbReference type="RefSeq" id="WP_380973261.1">
    <property type="nucleotide sequence ID" value="NZ_JBHTEF010000001.1"/>
</dbReference>
<keyword evidence="3" id="KW-1185">Reference proteome</keyword>
<dbReference type="EMBL" id="JBHTEF010000001">
    <property type="protein sequence ID" value="MFC7580809.1"/>
    <property type="molecule type" value="Genomic_DNA"/>
</dbReference>
<gene>
    <name evidence="2" type="ORF">ACFQWG_06310</name>
</gene>
<evidence type="ECO:0000313" key="2">
    <source>
        <dbReference type="EMBL" id="MFC7580809.1"/>
    </source>
</evidence>
<dbReference type="Pfam" id="PF07179">
    <property type="entry name" value="SseB"/>
    <property type="match status" value="1"/>
</dbReference>
<dbReference type="InterPro" id="IPR009839">
    <property type="entry name" value="SseB_N"/>
</dbReference>
<evidence type="ECO:0000259" key="1">
    <source>
        <dbReference type="Pfam" id="PF07179"/>
    </source>
</evidence>
<reference evidence="3" key="1">
    <citation type="journal article" date="2019" name="Int. J. Syst. Evol. Microbiol.">
        <title>The Global Catalogue of Microorganisms (GCM) 10K type strain sequencing project: providing services to taxonomists for standard genome sequencing and annotation.</title>
        <authorList>
            <consortium name="The Broad Institute Genomics Platform"/>
            <consortium name="The Broad Institute Genome Sequencing Center for Infectious Disease"/>
            <person name="Wu L."/>
            <person name="Ma J."/>
        </authorList>
    </citation>
    <scope>NUCLEOTIDE SEQUENCE [LARGE SCALE GENOMIC DNA]</scope>
    <source>
        <strain evidence="3">CCUG 56698</strain>
    </source>
</reference>
<evidence type="ECO:0000313" key="3">
    <source>
        <dbReference type="Proteomes" id="UP001596527"/>
    </source>
</evidence>
<comment type="caution">
    <text evidence="2">The sequence shown here is derived from an EMBL/GenBank/DDBJ whole genome shotgun (WGS) entry which is preliminary data.</text>
</comment>
<name>A0ABW2SLW7_9ACTO</name>
<protein>
    <submittedName>
        <fullName evidence="2">SseB family protein</fullName>
    </submittedName>
</protein>
<accession>A0ABW2SLW7</accession>
<dbReference type="Proteomes" id="UP001596527">
    <property type="component" value="Unassembled WGS sequence"/>
</dbReference>
<feature type="domain" description="SseB protein N-terminal" evidence="1">
    <location>
        <begin position="42"/>
        <end position="152"/>
    </location>
</feature>
<proteinExistence type="predicted"/>